<gene>
    <name evidence="2" type="ORF">MARPO_0013s0089</name>
</gene>
<dbReference type="Proteomes" id="UP000244005">
    <property type="component" value="Unassembled WGS sequence"/>
</dbReference>
<evidence type="ECO:0000256" key="1">
    <source>
        <dbReference type="SAM" id="MobiDB-lite"/>
    </source>
</evidence>
<dbReference type="EMBL" id="KZ772685">
    <property type="protein sequence ID" value="PTQ45863.1"/>
    <property type="molecule type" value="Genomic_DNA"/>
</dbReference>
<dbReference type="AlphaFoldDB" id="A0A2R6XID6"/>
<feature type="compositionally biased region" description="Basic and acidic residues" evidence="1">
    <location>
        <begin position="107"/>
        <end position="123"/>
    </location>
</feature>
<evidence type="ECO:0000313" key="2">
    <source>
        <dbReference type="EMBL" id="PTQ45863.1"/>
    </source>
</evidence>
<dbReference type="Gramene" id="Mp8g07030.1">
    <property type="protein sequence ID" value="Mp8g07030.1.cds1"/>
    <property type="gene ID" value="Mp8g07030"/>
</dbReference>
<feature type="region of interest" description="Disordered" evidence="1">
    <location>
        <begin position="103"/>
        <end position="136"/>
    </location>
</feature>
<reference evidence="3" key="1">
    <citation type="journal article" date="2017" name="Cell">
        <title>Insights into land plant evolution garnered from the Marchantia polymorpha genome.</title>
        <authorList>
            <person name="Bowman J.L."/>
            <person name="Kohchi T."/>
            <person name="Yamato K.T."/>
            <person name="Jenkins J."/>
            <person name="Shu S."/>
            <person name="Ishizaki K."/>
            <person name="Yamaoka S."/>
            <person name="Nishihama R."/>
            <person name="Nakamura Y."/>
            <person name="Berger F."/>
            <person name="Adam C."/>
            <person name="Aki S.S."/>
            <person name="Althoff F."/>
            <person name="Araki T."/>
            <person name="Arteaga-Vazquez M.A."/>
            <person name="Balasubrmanian S."/>
            <person name="Barry K."/>
            <person name="Bauer D."/>
            <person name="Boehm C.R."/>
            <person name="Briginshaw L."/>
            <person name="Caballero-Perez J."/>
            <person name="Catarino B."/>
            <person name="Chen F."/>
            <person name="Chiyoda S."/>
            <person name="Chovatia M."/>
            <person name="Davies K.M."/>
            <person name="Delmans M."/>
            <person name="Demura T."/>
            <person name="Dierschke T."/>
            <person name="Dolan L."/>
            <person name="Dorantes-Acosta A.E."/>
            <person name="Eklund D.M."/>
            <person name="Florent S.N."/>
            <person name="Flores-Sandoval E."/>
            <person name="Fujiyama A."/>
            <person name="Fukuzawa H."/>
            <person name="Galik B."/>
            <person name="Grimanelli D."/>
            <person name="Grimwood J."/>
            <person name="Grossniklaus U."/>
            <person name="Hamada T."/>
            <person name="Haseloff J."/>
            <person name="Hetherington A.J."/>
            <person name="Higo A."/>
            <person name="Hirakawa Y."/>
            <person name="Hundley H.N."/>
            <person name="Ikeda Y."/>
            <person name="Inoue K."/>
            <person name="Inoue S.I."/>
            <person name="Ishida S."/>
            <person name="Jia Q."/>
            <person name="Kakita M."/>
            <person name="Kanazawa T."/>
            <person name="Kawai Y."/>
            <person name="Kawashima T."/>
            <person name="Kennedy M."/>
            <person name="Kinose K."/>
            <person name="Kinoshita T."/>
            <person name="Kohara Y."/>
            <person name="Koide E."/>
            <person name="Komatsu K."/>
            <person name="Kopischke S."/>
            <person name="Kubo M."/>
            <person name="Kyozuka J."/>
            <person name="Lagercrantz U."/>
            <person name="Lin S.S."/>
            <person name="Lindquist E."/>
            <person name="Lipzen A.M."/>
            <person name="Lu C.W."/>
            <person name="De Luna E."/>
            <person name="Martienssen R.A."/>
            <person name="Minamino N."/>
            <person name="Mizutani M."/>
            <person name="Mizutani M."/>
            <person name="Mochizuki N."/>
            <person name="Monte I."/>
            <person name="Mosher R."/>
            <person name="Nagasaki H."/>
            <person name="Nakagami H."/>
            <person name="Naramoto S."/>
            <person name="Nishitani K."/>
            <person name="Ohtani M."/>
            <person name="Okamoto T."/>
            <person name="Okumura M."/>
            <person name="Phillips J."/>
            <person name="Pollak B."/>
            <person name="Reinders A."/>
            <person name="Rovekamp M."/>
            <person name="Sano R."/>
            <person name="Sawa S."/>
            <person name="Schmid M.W."/>
            <person name="Shirakawa M."/>
            <person name="Solano R."/>
            <person name="Spunde A."/>
            <person name="Suetsugu N."/>
            <person name="Sugano S."/>
            <person name="Sugiyama A."/>
            <person name="Sun R."/>
            <person name="Suzuki Y."/>
            <person name="Takenaka M."/>
            <person name="Takezawa D."/>
            <person name="Tomogane H."/>
            <person name="Tsuzuki M."/>
            <person name="Ueda T."/>
            <person name="Umeda M."/>
            <person name="Ward J.M."/>
            <person name="Watanabe Y."/>
            <person name="Yazaki K."/>
            <person name="Yokoyama R."/>
            <person name="Yoshitake Y."/>
            <person name="Yotsui I."/>
            <person name="Zachgo S."/>
            <person name="Schmutz J."/>
        </authorList>
    </citation>
    <scope>NUCLEOTIDE SEQUENCE [LARGE SCALE GENOMIC DNA]</scope>
    <source>
        <strain evidence="3">Tak-1</strain>
    </source>
</reference>
<protein>
    <submittedName>
        <fullName evidence="2">Uncharacterized protein</fullName>
    </submittedName>
</protein>
<evidence type="ECO:0000313" key="3">
    <source>
        <dbReference type="Proteomes" id="UP000244005"/>
    </source>
</evidence>
<sequence>MEGDTQPPLPASPRATTEGSLHGPPASRACEPSDRSVMHSTNLHSQREDRCIRRPQQAGSEVQSDPGKRCFQSSKVNASDSQICYGAGSKVAKRTILSVRAISKRVPTRERDKSPSMHQEKLPTEPSEPLVYNART</sequence>
<feature type="region of interest" description="Disordered" evidence="1">
    <location>
        <begin position="1"/>
        <end position="75"/>
    </location>
</feature>
<accession>A0A2R6XID6</accession>
<proteinExistence type="predicted"/>
<organism evidence="2 3">
    <name type="scientific">Marchantia polymorpha</name>
    <name type="common">Common liverwort</name>
    <name type="synonym">Marchantia aquatica</name>
    <dbReference type="NCBI Taxonomy" id="3197"/>
    <lineage>
        <taxon>Eukaryota</taxon>
        <taxon>Viridiplantae</taxon>
        <taxon>Streptophyta</taxon>
        <taxon>Embryophyta</taxon>
        <taxon>Marchantiophyta</taxon>
        <taxon>Marchantiopsida</taxon>
        <taxon>Marchantiidae</taxon>
        <taxon>Marchantiales</taxon>
        <taxon>Marchantiaceae</taxon>
        <taxon>Marchantia</taxon>
    </lineage>
</organism>
<name>A0A2R6XID6_MARPO</name>
<keyword evidence="3" id="KW-1185">Reference proteome</keyword>